<feature type="domain" description="ComEC/Rec2-related protein" evidence="8">
    <location>
        <begin position="291"/>
        <end position="593"/>
    </location>
</feature>
<evidence type="ECO:0000256" key="3">
    <source>
        <dbReference type="ARBA" id="ARBA00022692"/>
    </source>
</evidence>
<evidence type="ECO:0000259" key="9">
    <source>
        <dbReference type="Pfam" id="PF13567"/>
    </source>
</evidence>
<dbReference type="PANTHER" id="PTHR30619:SF1">
    <property type="entry name" value="RECOMBINATION PROTEIN 2"/>
    <property type="match status" value="1"/>
</dbReference>
<feature type="transmembrane region" description="Helical" evidence="7">
    <location>
        <begin position="479"/>
        <end position="501"/>
    </location>
</feature>
<dbReference type="RefSeq" id="WP_244643692.1">
    <property type="nucleotide sequence ID" value="NZ_BMES01000001.1"/>
</dbReference>
<gene>
    <name evidence="10" type="ORF">GCM10007036_17870</name>
</gene>
<dbReference type="Pfam" id="PF13567">
    <property type="entry name" value="DUF4131"/>
    <property type="match status" value="1"/>
</dbReference>
<dbReference type="PANTHER" id="PTHR30619">
    <property type="entry name" value="DNA INTERNALIZATION/COMPETENCE PROTEIN COMEC/REC2"/>
    <property type="match status" value="1"/>
</dbReference>
<evidence type="ECO:0000313" key="11">
    <source>
        <dbReference type="Proteomes" id="UP000603912"/>
    </source>
</evidence>
<feature type="region of interest" description="Disordered" evidence="6">
    <location>
        <begin position="1"/>
        <end position="22"/>
    </location>
</feature>
<comment type="subcellular location">
    <subcellularLocation>
        <location evidence="1">Cell membrane</location>
        <topology evidence="1">Multi-pass membrane protein</topology>
    </subcellularLocation>
</comment>
<protein>
    <submittedName>
        <fullName evidence="10">Competence protein ComEC</fullName>
    </submittedName>
</protein>
<reference evidence="10" key="1">
    <citation type="journal article" date="2014" name="Int. J. Syst. Evol. Microbiol.">
        <title>Complete genome sequence of Corynebacterium casei LMG S-19264T (=DSM 44701T), isolated from a smear-ripened cheese.</title>
        <authorList>
            <consortium name="US DOE Joint Genome Institute (JGI-PGF)"/>
            <person name="Walter F."/>
            <person name="Albersmeier A."/>
            <person name="Kalinowski J."/>
            <person name="Ruckert C."/>
        </authorList>
    </citation>
    <scope>NUCLEOTIDE SEQUENCE</scope>
    <source>
        <strain evidence="10">CGMCC 1.12214</strain>
    </source>
</reference>
<feature type="transmembrane region" description="Helical" evidence="7">
    <location>
        <begin position="95"/>
        <end position="114"/>
    </location>
</feature>
<sequence length="803" mass="82638">MSGEVKGAGRGAIGMGEGGWPSSRGRAAAQALRGGRLSGVGGGWAAWGEAVWGGLARIRGLFEQEIEERRLFLWLPVAVGLGVLLYFSADQEPSIWAPGVAAAIAAAAAIALRLRSRLGSGVAIAVLAVAAGFFAATLRTRLMAAPVLDRVRVGKLTGVVEGMETRIAGGRLMIRVLAMEGVEPAALPYRVRVTTPNHPTVKPGETIRATARLLPPPEPSRPGGYNFARDAFFGAIGAVGSLAGKIELDPAPAALPLDLRVFAAIDRARNDMTERIARSIGGAAGGVAAALVTGKRGLIPEAVNDDLRAAGIYHVVSISGLHLVLAAGMVFWLVRAGLALSPALALRRPIKKWAALCAMLAGAGYTVFAGGDVATVRSLVMTLVLLGAILVDRPALSMRNLALAALLILLIEPESVLAPGFQMSFAAVAALIAVFERPGGAGSDPEAGTFVGLGLAPPPAKAPAKGWPARILDGLRHHAVGTVLSTLVAEAATGAYGLYHFQRYTPFGLVGNALTLPLVSLVVMPAALLGAIAYPFGLDGPIWQIMGLGVDGMLRISARVHAWPGSTQAIPAFGMTAVLCLTLALLWLTLWRTALRWAGVPLALLGAGLAAAAQAPDVVMARDGRALAVRGPDGRLVLVGRQAGAFVTEQWLRADGDVRSAGDATLGAGARCDTLGCVVRLPDGRAVSQVLVAGAFEEDCRRAAVIVTPLQAPSWCNKPLVMDRARLTAAGATALTATSDGFTVASERTALRDRPWLPHPPVRKPAEPSAAAAKASRSAPATPGGGAAPAVDDPDDPGPPAEP</sequence>
<evidence type="ECO:0000256" key="6">
    <source>
        <dbReference type="SAM" id="MobiDB-lite"/>
    </source>
</evidence>
<accession>A0A917I6T8</accession>
<reference evidence="10" key="2">
    <citation type="submission" date="2020-09" db="EMBL/GenBank/DDBJ databases">
        <authorList>
            <person name="Sun Q."/>
            <person name="Zhou Y."/>
        </authorList>
    </citation>
    <scope>NUCLEOTIDE SEQUENCE</scope>
    <source>
        <strain evidence="10">CGMCC 1.12214</strain>
    </source>
</reference>
<dbReference type="Pfam" id="PF03772">
    <property type="entry name" value="Competence"/>
    <property type="match status" value="1"/>
</dbReference>
<feature type="region of interest" description="Disordered" evidence="6">
    <location>
        <begin position="752"/>
        <end position="803"/>
    </location>
</feature>
<feature type="transmembrane region" description="Helical" evidence="7">
    <location>
        <begin position="513"/>
        <end position="536"/>
    </location>
</feature>
<evidence type="ECO:0000256" key="7">
    <source>
        <dbReference type="SAM" id="Phobius"/>
    </source>
</evidence>
<dbReference type="InterPro" id="IPR052159">
    <property type="entry name" value="Competence_DNA_uptake"/>
</dbReference>
<dbReference type="Proteomes" id="UP000603912">
    <property type="component" value="Unassembled WGS sequence"/>
</dbReference>
<proteinExistence type="predicted"/>
<feature type="transmembrane region" description="Helical" evidence="7">
    <location>
        <begin position="570"/>
        <end position="588"/>
    </location>
</feature>
<comment type="caution">
    <text evidence="10">The sequence shown here is derived from an EMBL/GenBank/DDBJ whole genome shotgun (WGS) entry which is preliminary data.</text>
</comment>
<name>A0A917I6T8_9HYPH</name>
<dbReference type="InterPro" id="IPR025405">
    <property type="entry name" value="DUF4131"/>
</dbReference>
<feature type="compositionally biased region" description="Gly residues" evidence="6">
    <location>
        <begin position="1"/>
        <end position="19"/>
    </location>
</feature>
<evidence type="ECO:0000259" key="8">
    <source>
        <dbReference type="Pfam" id="PF03772"/>
    </source>
</evidence>
<keyword evidence="5 7" id="KW-0472">Membrane</keyword>
<feature type="transmembrane region" description="Helical" evidence="7">
    <location>
        <begin position="312"/>
        <end position="338"/>
    </location>
</feature>
<keyword evidence="3 7" id="KW-0812">Transmembrane</keyword>
<evidence type="ECO:0000256" key="2">
    <source>
        <dbReference type="ARBA" id="ARBA00022475"/>
    </source>
</evidence>
<dbReference type="InterPro" id="IPR004477">
    <property type="entry name" value="ComEC_N"/>
</dbReference>
<dbReference type="AlphaFoldDB" id="A0A917I6T8"/>
<dbReference type="EMBL" id="BMES01000001">
    <property type="protein sequence ID" value="GGH16867.1"/>
    <property type="molecule type" value="Genomic_DNA"/>
</dbReference>
<feature type="transmembrane region" description="Helical" evidence="7">
    <location>
        <begin position="350"/>
        <end position="368"/>
    </location>
</feature>
<feature type="compositionally biased region" description="Low complexity" evidence="6">
    <location>
        <begin position="767"/>
        <end position="782"/>
    </location>
</feature>
<keyword evidence="2" id="KW-1003">Cell membrane</keyword>
<feature type="transmembrane region" description="Helical" evidence="7">
    <location>
        <begin position="594"/>
        <end position="613"/>
    </location>
</feature>
<keyword evidence="4 7" id="KW-1133">Transmembrane helix</keyword>
<feature type="transmembrane region" description="Helical" evidence="7">
    <location>
        <begin position="121"/>
        <end position="138"/>
    </location>
</feature>
<organism evidence="10 11">
    <name type="scientific">Alsobacter metallidurans</name>
    <dbReference type="NCBI Taxonomy" id="340221"/>
    <lineage>
        <taxon>Bacteria</taxon>
        <taxon>Pseudomonadati</taxon>
        <taxon>Pseudomonadota</taxon>
        <taxon>Alphaproteobacteria</taxon>
        <taxon>Hyphomicrobiales</taxon>
        <taxon>Alsobacteraceae</taxon>
        <taxon>Alsobacter</taxon>
    </lineage>
</organism>
<feature type="transmembrane region" description="Helical" evidence="7">
    <location>
        <begin position="71"/>
        <end position="89"/>
    </location>
</feature>
<evidence type="ECO:0000256" key="5">
    <source>
        <dbReference type="ARBA" id="ARBA00023136"/>
    </source>
</evidence>
<dbReference type="GO" id="GO:0005886">
    <property type="term" value="C:plasma membrane"/>
    <property type="evidence" value="ECO:0007669"/>
    <property type="project" value="UniProtKB-SubCell"/>
</dbReference>
<dbReference type="NCBIfam" id="TIGR00360">
    <property type="entry name" value="ComEC_N-term"/>
    <property type="match status" value="1"/>
</dbReference>
<feature type="domain" description="DUF4131" evidence="9">
    <location>
        <begin position="93"/>
        <end position="245"/>
    </location>
</feature>
<evidence type="ECO:0000313" key="10">
    <source>
        <dbReference type="EMBL" id="GGH16867.1"/>
    </source>
</evidence>
<evidence type="ECO:0000256" key="1">
    <source>
        <dbReference type="ARBA" id="ARBA00004651"/>
    </source>
</evidence>
<keyword evidence="11" id="KW-1185">Reference proteome</keyword>
<evidence type="ECO:0000256" key="4">
    <source>
        <dbReference type="ARBA" id="ARBA00022989"/>
    </source>
</evidence>